<proteinExistence type="predicted"/>
<accession>A0A9Q4DL49</accession>
<comment type="caution">
    <text evidence="1">The sequence shown here is derived from an EMBL/GenBank/DDBJ whole genome shotgun (WGS) entry which is preliminary data.</text>
</comment>
<dbReference type="EMBL" id="JALANJ010000003">
    <property type="protein sequence ID" value="MCY8119564.1"/>
    <property type="molecule type" value="Genomic_DNA"/>
</dbReference>
<gene>
    <name evidence="1" type="ORF">MOC45_02920</name>
</gene>
<protein>
    <submittedName>
        <fullName evidence="1">Uncharacterized protein</fullName>
    </submittedName>
</protein>
<dbReference type="Proteomes" id="UP001070352">
    <property type="component" value="Unassembled WGS sequence"/>
</dbReference>
<dbReference type="AlphaFoldDB" id="A0A9Q4DL49"/>
<reference evidence="1" key="1">
    <citation type="submission" date="2022-02" db="EMBL/GenBank/DDBJ databases">
        <title>Crop Bioprotection Bacillus Genome Sequencing.</title>
        <authorList>
            <person name="Dunlap C."/>
        </authorList>
    </citation>
    <scope>NUCLEOTIDE SEQUENCE</scope>
    <source>
        <strain evidence="1">M18B4</strain>
    </source>
</reference>
<sequence>MGAWIKDETHLERRKFIDYIFGLIRYEIHKGEDNSKRLEVLSKIHHDLLYVEDLEQAAGWQRKQKGKSELDLALEKIYELTSKLSEASSLLSTLDNISSNMTKRQILDVIEEVKETHSINV</sequence>
<evidence type="ECO:0000313" key="2">
    <source>
        <dbReference type="Proteomes" id="UP001070352"/>
    </source>
</evidence>
<organism evidence="1 2">
    <name type="scientific">Bacillus spizizenii</name>
    <name type="common">Bacillus subtilis subsp. spizizenii</name>
    <dbReference type="NCBI Taxonomy" id="96241"/>
    <lineage>
        <taxon>Bacteria</taxon>
        <taxon>Bacillati</taxon>
        <taxon>Bacillota</taxon>
        <taxon>Bacilli</taxon>
        <taxon>Bacillales</taxon>
        <taxon>Bacillaceae</taxon>
        <taxon>Bacillus</taxon>
    </lineage>
</organism>
<evidence type="ECO:0000313" key="1">
    <source>
        <dbReference type="EMBL" id="MCY8119564.1"/>
    </source>
</evidence>
<name>A0A9Q4DL49_BACSC</name>